<proteinExistence type="predicted"/>
<reference evidence="1" key="1">
    <citation type="submission" date="2018-05" db="EMBL/GenBank/DDBJ databases">
        <authorList>
            <person name="Lanie J.A."/>
            <person name="Ng W.-L."/>
            <person name="Kazmierczak K.M."/>
            <person name="Andrzejewski T.M."/>
            <person name="Davidsen T.M."/>
            <person name="Wayne K.J."/>
            <person name="Tettelin H."/>
            <person name="Glass J.I."/>
            <person name="Rusch D."/>
            <person name="Podicherti R."/>
            <person name="Tsui H.-C.T."/>
            <person name="Winkler M.E."/>
        </authorList>
    </citation>
    <scope>NUCLEOTIDE SEQUENCE</scope>
</reference>
<organism evidence="1">
    <name type="scientific">marine metagenome</name>
    <dbReference type="NCBI Taxonomy" id="408172"/>
    <lineage>
        <taxon>unclassified sequences</taxon>
        <taxon>metagenomes</taxon>
        <taxon>ecological metagenomes</taxon>
    </lineage>
</organism>
<dbReference type="AlphaFoldDB" id="A0A381YJA7"/>
<protein>
    <submittedName>
        <fullName evidence="1">Uncharacterized protein</fullName>
    </submittedName>
</protein>
<feature type="non-terminal residue" evidence="1">
    <location>
        <position position="31"/>
    </location>
</feature>
<accession>A0A381YJA7</accession>
<dbReference type="EMBL" id="UINC01018354">
    <property type="protein sequence ID" value="SVA77030.1"/>
    <property type="molecule type" value="Genomic_DNA"/>
</dbReference>
<sequence>MFLGEDLLGWLLLALGGAMAVGNLVALVRPP</sequence>
<evidence type="ECO:0000313" key="1">
    <source>
        <dbReference type="EMBL" id="SVA77030.1"/>
    </source>
</evidence>
<gene>
    <name evidence="1" type="ORF">METZ01_LOCUS129884</name>
</gene>
<name>A0A381YJA7_9ZZZZ</name>